<feature type="binding site" evidence="6">
    <location>
        <position position="422"/>
    </location>
    <ligand>
        <name>Zn(2+)</name>
        <dbReference type="ChEBI" id="CHEBI:29105"/>
    </ligand>
</feature>
<dbReference type="RefSeq" id="WP_121006003.1">
    <property type="nucleotide sequence ID" value="NZ_RBXO01000001.1"/>
</dbReference>
<dbReference type="GO" id="GO:0005886">
    <property type="term" value="C:plasma membrane"/>
    <property type="evidence" value="ECO:0007669"/>
    <property type="project" value="UniProtKB-SubCell"/>
</dbReference>
<dbReference type="HAMAP" id="MF_01871">
    <property type="entry name" value="DabA"/>
    <property type="match status" value="1"/>
</dbReference>
<dbReference type="Pfam" id="PF10070">
    <property type="entry name" value="DabA"/>
    <property type="match status" value="1"/>
</dbReference>
<evidence type="ECO:0000256" key="3">
    <source>
        <dbReference type="ARBA" id="ARBA00022723"/>
    </source>
</evidence>
<dbReference type="InterPro" id="IPR018752">
    <property type="entry name" value="DabA"/>
</dbReference>
<accession>A0A495VYW8</accession>
<evidence type="ECO:0000256" key="2">
    <source>
        <dbReference type="ARBA" id="ARBA00022475"/>
    </source>
</evidence>
<sequence>MTIAELVGRAAALLPEQGPLQAFVHHNTLHAFEHLPFTDAVTRAAGVLGTEPYQGEAAFHGFLRSGRITTADLDAVVAAEVVDDGVPVVPGGPTPRRFHEVRLRHHVEVPRGPALDWLLAETDAVDATDPRWDLLRSCAPPPAAPPPRPRPRDRVLAATGVDPDHLAHPLLIRFTAAFLDQGVALWPMPGREHGLLAAFRDLYGRAGGPPDPFLRGLGACLRSQRGWSAERTAEWALAELGVPGEDRAEVVTATLLSLRGWAGMVRQFELRPDRAPVEPRAARLVDYLAVQLTLDVFATRHVLATAEPGDGVGRGPAGGMAGADRTAGVGVVGAATGRGAGLELAYEAFVLARLMDVPLTDRAGAAAWLAVVDRCDEVERRRLLHLAYERRHRIGVLDGLAAHQRVATPAGAVAFQAVFCLDEREESVRRHLEECCPAAETFGYAGFFGVAMHYRGVDDVRSRPLCPVVVTPRHAVVERPVRPGRPPRRLRARWTRAVAVGSRTLAGGAVASVALGVAALVSLVGRCLFPRAAHRWTRRHGTTPPTRLALGFTTAEQVDVVATLLRTTGLSRAPAPLVLVLGHGSSSLNNPHESAHDCGATGGGRGGPNARAFAVMANDPAVRSGLAERGITVPDGTWFVGGYHNTCDDSITWYDEDLVPDAHAEPLREAKTALAEACVRAAHERCRRFETAPTDLAHAAAPAHAETHAVDLGQPRPEYGHATNAVCVVGRRSRTRGLFLDRRAFLASYDPAADPDATLLAALLAAVGPVCAGINLEYYFSFVDPTGYGCGTKLPHNVTGLIGVMDGHASDLRTGLPWQMVEIHEPVRLLLVVEAAPGRLAAIVAANPALDRLVSGGWVQLVAWEADALHVFQDGAFQPYARERTVFPVVARSVDVYAGSRDHLDCAHVLAEEVDVPVPVP</sequence>
<keyword evidence="2 6" id="KW-1003">Cell membrane</keyword>
<feature type="binding site" evidence="6">
    <location>
        <position position="420"/>
    </location>
    <ligand>
        <name>Zn(2+)</name>
        <dbReference type="ChEBI" id="CHEBI:29105"/>
    </ligand>
</feature>
<dbReference type="OrthoDB" id="9805101at2"/>
<comment type="subunit">
    <text evidence="6">Forms a complex with DabB.</text>
</comment>
<keyword evidence="3 6" id="KW-0479">Metal-binding</keyword>
<evidence type="ECO:0000313" key="7">
    <source>
        <dbReference type="EMBL" id="RKT54394.1"/>
    </source>
</evidence>
<feature type="binding site" evidence="6">
    <location>
        <position position="583"/>
    </location>
    <ligand>
        <name>Zn(2+)</name>
        <dbReference type="ChEBI" id="CHEBI:29105"/>
    </ligand>
</feature>
<keyword evidence="1 6" id="KW-0813">Transport</keyword>
<comment type="cofactor">
    <cofactor evidence="6">
        <name>Zn(2+)</name>
        <dbReference type="ChEBI" id="CHEBI:29105"/>
    </cofactor>
</comment>
<dbReference type="PANTHER" id="PTHR38344:SF1">
    <property type="entry name" value="INORGANIC CARBON TRANSPORTER SUBUNIT DABA-RELATED"/>
    <property type="match status" value="1"/>
</dbReference>
<dbReference type="GO" id="GO:0008270">
    <property type="term" value="F:zinc ion binding"/>
    <property type="evidence" value="ECO:0007669"/>
    <property type="project" value="UniProtKB-UniRule"/>
</dbReference>
<dbReference type="PANTHER" id="PTHR38344">
    <property type="entry name" value="UPF0753 PROTEIN AQ_863"/>
    <property type="match status" value="1"/>
</dbReference>
<evidence type="ECO:0000256" key="1">
    <source>
        <dbReference type="ARBA" id="ARBA00022448"/>
    </source>
</evidence>
<dbReference type="EMBL" id="RBXO01000001">
    <property type="protein sequence ID" value="RKT54394.1"/>
    <property type="molecule type" value="Genomic_DNA"/>
</dbReference>
<comment type="subcellular location">
    <subcellularLocation>
        <location evidence="6">Cell membrane</location>
        <topology evidence="6">Peripheral membrane protein</topology>
    </subcellularLocation>
</comment>
<name>A0A495VYW8_9PSEU</name>
<gene>
    <name evidence="6" type="primary">dabA</name>
    <name evidence="7" type="ORF">C8E97_3014</name>
</gene>
<comment type="caution">
    <text evidence="7">The sequence shown here is derived from an EMBL/GenBank/DDBJ whole genome shotgun (WGS) entry which is preliminary data.</text>
</comment>
<keyword evidence="5 6" id="KW-0472">Membrane</keyword>
<dbReference type="Proteomes" id="UP000282084">
    <property type="component" value="Unassembled WGS sequence"/>
</dbReference>
<keyword evidence="4 6" id="KW-0862">Zinc</keyword>
<evidence type="ECO:0000256" key="6">
    <source>
        <dbReference type="HAMAP-Rule" id="MF_01871"/>
    </source>
</evidence>
<comment type="function">
    <text evidence="6">Part of an energy-coupled inorganic carbon pump.</text>
</comment>
<protein>
    <recommendedName>
        <fullName evidence="6">Probable inorganic carbon transporter subunit DabA</fullName>
    </recommendedName>
</protein>
<evidence type="ECO:0000313" key="8">
    <source>
        <dbReference type="Proteomes" id="UP000282084"/>
    </source>
</evidence>
<comment type="similarity">
    <text evidence="6">Belongs to the inorganic carbon transporter (TC 9.A.2) DabA family.</text>
</comment>
<dbReference type="AlphaFoldDB" id="A0A495VYW8"/>
<evidence type="ECO:0000256" key="4">
    <source>
        <dbReference type="ARBA" id="ARBA00022833"/>
    </source>
</evidence>
<feature type="binding site" evidence="6">
    <location>
        <position position="598"/>
    </location>
    <ligand>
        <name>Zn(2+)</name>
        <dbReference type="ChEBI" id="CHEBI:29105"/>
    </ligand>
</feature>
<organism evidence="7 8">
    <name type="scientific">Saccharothrix australiensis</name>
    <dbReference type="NCBI Taxonomy" id="2072"/>
    <lineage>
        <taxon>Bacteria</taxon>
        <taxon>Bacillati</taxon>
        <taxon>Actinomycetota</taxon>
        <taxon>Actinomycetes</taxon>
        <taxon>Pseudonocardiales</taxon>
        <taxon>Pseudonocardiaceae</taxon>
        <taxon>Saccharothrix</taxon>
    </lineage>
</organism>
<keyword evidence="8" id="KW-1185">Reference proteome</keyword>
<reference evidence="7 8" key="1">
    <citation type="submission" date="2018-10" db="EMBL/GenBank/DDBJ databases">
        <title>Sequencing the genomes of 1000 actinobacteria strains.</title>
        <authorList>
            <person name="Klenk H.-P."/>
        </authorList>
    </citation>
    <scope>NUCLEOTIDE SEQUENCE [LARGE SCALE GENOMIC DNA]</scope>
    <source>
        <strain evidence="7 8">DSM 43800</strain>
    </source>
</reference>
<proteinExistence type="inferred from homology"/>
<evidence type="ECO:0000256" key="5">
    <source>
        <dbReference type="ARBA" id="ARBA00023136"/>
    </source>
</evidence>